<keyword evidence="2" id="KW-1185">Reference proteome</keyword>
<name>A0ACC6PLB3_9ACTN</name>
<sequence length="77" mass="8254">MTAIENRPRPTEGTPQPRNKKTEAIIAILSAIIGGGIAGVLHRVIEEVSYYESLKTAGGTTGGLLIVIFVVLTYIWS</sequence>
<organism evidence="1 2">
    <name type="scientific">Streptomyces achmelvichensis</name>
    <dbReference type="NCBI Taxonomy" id="3134111"/>
    <lineage>
        <taxon>Bacteria</taxon>
        <taxon>Bacillati</taxon>
        <taxon>Actinomycetota</taxon>
        <taxon>Actinomycetes</taxon>
        <taxon>Kitasatosporales</taxon>
        <taxon>Streptomycetaceae</taxon>
        <taxon>Streptomyces</taxon>
    </lineage>
</organism>
<proteinExistence type="predicted"/>
<dbReference type="Proteomes" id="UP001377168">
    <property type="component" value="Unassembled WGS sequence"/>
</dbReference>
<evidence type="ECO:0000313" key="1">
    <source>
        <dbReference type="EMBL" id="MEJ8632080.1"/>
    </source>
</evidence>
<dbReference type="EMBL" id="JBBKAJ010000003">
    <property type="protein sequence ID" value="MEJ8632080.1"/>
    <property type="molecule type" value="Genomic_DNA"/>
</dbReference>
<comment type="caution">
    <text evidence="1">The sequence shown here is derived from an EMBL/GenBank/DDBJ whole genome shotgun (WGS) entry which is preliminary data.</text>
</comment>
<protein>
    <submittedName>
        <fullName evidence="1">Uncharacterized protein</fullName>
    </submittedName>
</protein>
<accession>A0ACC6PLB3</accession>
<reference evidence="1" key="1">
    <citation type="submission" date="2024-03" db="EMBL/GenBank/DDBJ databases">
        <title>Novel Streptomyces species of biotechnological and ecological value are a feature of Machair soil.</title>
        <authorList>
            <person name="Prole J.R."/>
            <person name="Goodfellow M."/>
            <person name="Allenby N."/>
            <person name="Ward A.C."/>
        </authorList>
    </citation>
    <scope>NUCLEOTIDE SEQUENCE</scope>
    <source>
        <strain evidence="1">MS2.AVA.5</strain>
    </source>
</reference>
<evidence type="ECO:0000313" key="2">
    <source>
        <dbReference type="Proteomes" id="UP001377168"/>
    </source>
</evidence>
<gene>
    <name evidence="1" type="ORF">WKI67_01045</name>
</gene>